<evidence type="ECO:0000256" key="6">
    <source>
        <dbReference type="PROSITE-ProRule" id="PRU00108"/>
    </source>
</evidence>
<feature type="compositionally biased region" description="Low complexity" evidence="8">
    <location>
        <begin position="189"/>
        <end position="199"/>
    </location>
</feature>
<feature type="compositionally biased region" description="Low complexity" evidence="8">
    <location>
        <begin position="214"/>
        <end position="226"/>
    </location>
</feature>
<dbReference type="GO" id="GO:0005634">
    <property type="term" value="C:nucleus"/>
    <property type="evidence" value="ECO:0007669"/>
    <property type="project" value="UniProtKB-SubCell"/>
</dbReference>
<gene>
    <name evidence="10" type="ORF">BV898_00066</name>
</gene>
<dbReference type="PANTHER" id="PTHR24340">
    <property type="entry name" value="HOMEOBOX PROTEIN NKX"/>
    <property type="match status" value="1"/>
</dbReference>
<dbReference type="GO" id="GO:0030154">
    <property type="term" value="P:cell differentiation"/>
    <property type="evidence" value="ECO:0007669"/>
    <property type="project" value="TreeGrafter"/>
</dbReference>
<dbReference type="InterPro" id="IPR017970">
    <property type="entry name" value="Homeobox_CS"/>
</dbReference>
<evidence type="ECO:0000256" key="5">
    <source>
        <dbReference type="ARBA" id="ARBA00023242"/>
    </source>
</evidence>
<dbReference type="AlphaFoldDB" id="A0A1W0XEM6"/>
<dbReference type="Proteomes" id="UP000192578">
    <property type="component" value="Unassembled WGS sequence"/>
</dbReference>
<comment type="caution">
    <text evidence="10">The sequence shown here is derived from an EMBL/GenBank/DDBJ whole genome shotgun (WGS) entry which is preliminary data.</text>
</comment>
<dbReference type="PROSITE" id="PS00027">
    <property type="entry name" value="HOMEOBOX_1"/>
    <property type="match status" value="1"/>
</dbReference>
<evidence type="ECO:0000256" key="2">
    <source>
        <dbReference type="ARBA" id="ARBA00022473"/>
    </source>
</evidence>
<dbReference type="PANTHER" id="PTHR24340:SF41">
    <property type="entry name" value="MUSCLE-SPECIFIC HOMEOBOX PROTEIN TINMAN-RELATED"/>
    <property type="match status" value="1"/>
</dbReference>
<dbReference type="InterPro" id="IPR009057">
    <property type="entry name" value="Homeodomain-like_sf"/>
</dbReference>
<keyword evidence="5 6" id="KW-0539">Nucleus</keyword>
<sequence>MNMGHHHQATAAAAAAAYGMTAAMGSHPAAHQFASNAYCSPGTAADFSNPYGDPNSSVMRPVAGNAAGWYGSSASQDPRNYMPRLNASYHMGMNSLAGMNPYGGNGDGPGKGSGLHQFPLSTRRKRRVLFSQAQVTHLETRFKSTKYLSAPEREQLSHHIGLTPTQVKIWFQNHRYKMKRQSKEKDMQNNHSSSTTNSSPRRVAIPVLVKDGKSTGTQQSSGTNGSSHHHAQHQQHMQSDDSSNDCPSSSSSPSPATGILTGASSHQDNKSDLHSIMVSNAAAHHLSSSSVVGGGGGDLGGGVTSSVNPFHQHHRHNILSMNTGGNYYPATAPGGYISQHPFYHQN</sequence>
<dbReference type="InterPro" id="IPR001356">
    <property type="entry name" value="HD"/>
</dbReference>
<dbReference type="GO" id="GO:0000981">
    <property type="term" value="F:DNA-binding transcription factor activity, RNA polymerase II-specific"/>
    <property type="evidence" value="ECO:0007669"/>
    <property type="project" value="InterPro"/>
</dbReference>
<organism evidence="10 11">
    <name type="scientific">Hypsibius exemplaris</name>
    <name type="common">Freshwater tardigrade</name>
    <dbReference type="NCBI Taxonomy" id="2072580"/>
    <lineage>
        <taxon>Eukaryota</taxon>
        <taxon>Metazoa</taxon>
        <taxon>Ecdysozoa</taxon>
        <taxon>Tardigrada</taxon>
        <taxon>Eutardigrada</taxon>
        <taxon>Parachela</taxon>
        <taxon>Hypsibioidea</taxon>
        <taxon>Hypsibiidae</taxon>
        <taxon>Hypsibius</taxon>
    </lineage>
</organism>
<dbReference type="PROSITE" id="PS50071">
    <property type="entry name" value="HOMEOBOX_2"/>
    <property type="match status" value="1"/>
</dbReference>
<evidence type="ECO:0000256" key="4">
    <source>
        <dbReference type="ARBA" id="ARBA00023155"/>
    </source>
</evidence>
<feature type="DNA-binding region" description="Homeobox" evidence="6">
    <location>
        <begin position="123"/>
        <end position="182"/>
    </location>
</feature>
<evidence type="ECO:0000256" key="1">
    <source>
        <dbReference type="ARBA" id="ARBA00004123"/>
    </source>
</evidence>
<dbReference type="InterPro" id="IPR020479">
    <property type="entry name" value="HD_metazoa"/>
</dbReference>
<reference evidence="11" key="1">
    <citation type="submission" date="2017-01" db="EMBL/GenBank/DDBJ databases">
        <title>Comparative genomics of anhydrobiosis in the tardigrade Hypsibius dujardini.</title>
        <authorList>
            <person name="Yoshida Y."/>
            <person name="Koutsovoulos G."/>
            <person name="Laetsch D."/>
            <person name="Stevens L."/>
            <person name="Kumar S."/>
            <person name="Horikawa D."/>
            <person name="Ishino K."/>
            <person name="Komine S."/>
            <person name="Tomita M."/>
            <person name="Blaxter M."/>
            <person name="Arakawa K."/>
        </authorList>
    </citation>
    <scope>NUCLEOTIDE SEQUENCE [LARGE SCALE GENOMIC DNA]</scope>
    <source>
        <strain evidence="11">Z151</strain>
    </source>
</reference>
<name>A0A1W0XEM6_HYPEX</name>
<dbReference type="Pfam" id="PF00046">
    <property type="entry name" value="Homeodomain"/>
    <property type="match status" value="1"/>
</dbReference>
<evidence type="ECO:0000256" key="7">
    <source>
        <dbReference type="RuleBase" id="RU000682"/>
    </source>
</evidence>
<dbReference type="GO" id="GO:0000978">
    <property type="term" value="F:RNA polymerase II cis-regulatory region sequence-specific DNA binding"/>
    <property type="evidence" value="ECO:0007669"/>
    <property type="project" value="TreeGrafter"/>
</dbReference>
<feature type="domain" description="Homeobox" evidence="9">
    <location>
        <begin position="121"/>
        <end position="181"/>
    </location>
</feature>
<dbReference type="OrthoDB" id="3137333at2759"/>
<keyword evidence="2" id="KW-0217">Developmental protein</keyword>
<proteinExistence type="predicted"/>
<keyword evidence="11" id="KW-1185">Reference proteome</keyword>
<dbReference type="SMART" id="SM00389">
    <property type="entry name" value="HOX"/>
    <property type="match status" value="1"/>
</dbReference>
<dbReference type="SUPFAM" id="SSF46689">
    <property type="entry name" value="Homeodomain-like"/>
    <property type="match status" value="1"/>
</dbReference>
<accession>A0A1W0XEM6</accession>
<feature type="compositionally biased region" description="Low complexity" evidence="8">
    <location>
        <begin position="234"/>
        <end position="255"/>
    </location>
</feature>
<dbReference type="EMBL" id="MTYJ01000001">
    <property type="protein sequence ID" value="OQV25924.1"/>
    <property type="molecule type" value="Genomic_DNA"/>
</dbReference>
<protein>
    <submittedName>
        <fullName evidence="10">Thyroid transcription factor 1</fullName>
    </submittedName>
</protein>
<comment type="subcellular location">
    <subcellularLocation>
        <location evidence="1 6 7">Nucleus</location>
    </subcellularLocation>
</comment>
<dbReference type="FunFam" id="1.10.10.60:FF:000678">
    <property type="entry name" value="C. Elegans Homeobox"/>
    <property type="match status" value="1"/>
</dbReference>
<evidence type="ECO:0000256" key="8">
    <source>
        <dbReference type="SAM" id="MobiDB-lite"/>
    </source>
</evidence>
<evidence type="ECO:0000259" key="9">
    <source>
        <dbReference type="PROSITE" id="PS50071"/>
    </source>
</evidence>
<evidence type="ECO:0000313" key="11">
    <source>
        <dbReference type="Proteomes" id="UP000192578"/>
    </source>
</evidence>
<keyword evidence="4 6" id="KW-0371">Homeobox</keyword>
<dbReference type="CDD" id="cd00086">
    <property type="entry name" value="homeodomain"/>
    <property type="match status" value="1"/>
</dbReference>
<evidence type="ECO:0000313" key="10">
    <source>
        <dbReference type="EMBL" id="OQV25924.1"/>
    </source>
</evidence>
<keyword evidence="3 6" id="KW-0238">DNA-binding</keyword>
<evidence type="ECO:0000256" key="3">
    <source>
        <dbReference type="ARBA" id="ARBA00023125"/>
    </source>
</evidence>
<feature type="region of interest" description="Disordered" evidence="8">
    <location>
        <begin position="179"/>
        <end position="270"/>
    </location>
</feature>
<dbReference type="Gene3D" id="1.10.10.60">
    <property type="entry name" value="Homeodomain-like"/>
    <property type="match status" value="1"/>
</dbReference>
<dbReference type="PRINTS" id="PR00024">
    <property type="entry name" value="HOMEOBOX"/>
</dbReference>
<dbReference type="InterPro" id="IPR050394">
    <property type="entry name" value="Homeobox_NK-like"/>
</dbReference>